<feature type="compositionally biased region" description="Basic and acidic residues" evidence="2">
    <location>
        <begin position="300"/>
        <end position="454"/>
    </location>
</feature>
<dbReference type="InterPro" id="IPR013151">
    <property type="entry name" value="Immunoglobulin_dom"/>
</dbReference>
<feature type="chain" id="PRO_5034311022" description="Ig-like domain-containing protein" evidence="4">
    <location>
        <begin position="25"/>
        <end position="477"/>
    </location>
</feature>
<feature type="domain" description="Ig-like" evidence="5">
    <location>
        <begin position="124"/>
        <end position="212"/>
    </location>
</feature>
<dbReference type="PANTHER" id="PTHR44969:SF1">
    <property type="entry name" value="CELL SURFACE A33 ANTIGEN"/>
    <property type="match status" value="1"/>
</dbReference>
<dbReference type="InterPro" id="IPR003598">
    <property type="entry name" value="Ig_sub2"/>
</dbReference>
<reference evidence="6" key="2">
    <citation type="submission" date="2025-09" db="UniProtKB">
        <authorList>
            <consortium name="Ensembl"/>
        </authorList>
    </citation>
    <scope>IDENTIFICATION</scope>
</reference>
<organism evidence="6 7">
    <name type="scientific">Gadus morhua</name>
    <name type="common">Atlantic cod</name>
    <dbReference type="NCBI Taxonomy" id="8049"/>
    <lineage>
        <taxon>Eukaryota</taxon>
        <taxon>Metazoa</taxon>
        <taxon>Chordata</taxon>
        <taxon>Craniata</taxon>
        <taxon>Vertebrata</taxon>
        <taxon>Euteleostomi</taxon>
        <taxon>Actinopterygii</taxon>
        <taxon>Neopterygii</taxon>
        <taxon>Teleostei</taxon>
        <taxon>Neoteleostei</taxon>
        <taxon>Acanthomorphata</taxon>
        <taxon>Zeiogadaria</taxon>
        <taxon>Gadariae</taxon>
        <taxon>Gadiformes</taxon>
        <taxon>Gadoidei</taxon>
        <taxon>Gadidae</taxon>
        <taxon>Gadus</taxon>
    </lineage>
</organism>
<evidence type="ECO:0000313" key="7">
    <source>
        <dbReference type="Proteomes" id="UP000694546"/>
    </source>
</evidence>
<dbReference type="GeneTree" id="ENSGT00940000160248"/>
<dbReference type="Ensembl" id="ENSGMOT00000035328.1">
    <property type="protein sequence ID" value="ENSGMOP00000022562.1"/>
    <property type="gene ID" value="ENSGMOG00000011606.2"/>
</dbReference>
<dbReference type="PANTHER" id="PTHR44969">
    <property type="entry name" value="CELL SURFACE A33 ANTIGEN"/>
    <property type="match status" value="1"/>
</dbReference>
<dbReference type="Gene3D" id="2.60.40.10">
    <property type="entry name" value="Immunoglobulins"/>
    <property type="match status" value="2"/>
</dbReference>
<accession>A0A8C4ZX06</accession>
<dbReference type="SMART" id="SM00408">
    <property type="entry name" value="IGc2"/>
    <property type="match status" value="2"/>
</dbReference>
<dbReference type="InterPro" id="IPR013783">
    <property type="entry name" value="Ig-like_fold"/>
</dbReference>
<evidence type="ECO:0000256" key="1">
    <source>
        <dbReference type="ARBA" id="ARBA00023319"/>
    </source>
</evidence>
<evidence type="ECO:0000313" key="6">
    <source>
        <dbReference type="Ensembl" id="ENSGMOP00000022562.1"/>
    </source>
</evidence>
<keyword evidence="3" id="KW-0472">Membrane</keyword>
<name>A0A8C4ZX06_GADMO</name>
<keyword evidence="7" id="KW-1185">Reference proteome</keyword>
<dbReference type="GO" id="GO:0005886">
    <property type="term" value="C:plasma membrane"/>
    <property type="evidence" value="ECO:0007669"/>
    <property type="project" value="InterPro"/>
</dbReference>
<keyword evidence="3" id="KW-0812">Transmembrane</keyword>
<keyword evidence="4" id="KW-0732">Signal</keyword>
<evidence type="ECO:0000259" key="5">
    <source>
        <dbReference type="PROSITE" id="PS50835"/>
    </source>
</evidence>
<dbReference type="SUPFAM" id="SSF48726">
    <property type="entry name" value="Immunoglobulin"/>
    <property type="match status" value="2"/>
</dbReference>
<dbReference type="InterPro" id="IPR003599">
    <property type="entry name" value="Ig_sub"/>
</dbReference>
<reference evidence="6" key="1">
    <citation type="submission" date="2025-08" db="UniProtKB">
        <authorList>
            <consortium name="Ensembl"/>
        </authorList>
    </citation>
    <scope>IDENTIFICATION</scope>
</reference>
<feature type="domain" description="Ig-like" evidence="5">
    <location>
        <begin position="25"/>
        <end position="117"/>
    </location>
</feature>
<dbReference type="AlphaFoldDB" id="A0A8C4ZX06"/>
<dbReference type="InterPro" id="IPR042474">
    <property type="entry name" value="A33"/>
</dbReference>
<dbReference type="InterPro" id="IPR007110">
    <property type="entry name" value="Ig-like_dom"/>
</dbReference>
<dbReference type="OMA" id="PTYSWKT"/>
<proteinExistence type="predicted"/>
<dbReference type="SMART" id="SM00409">
    <property type="entry name" value="IG"/>
    <property type="match status" value="2"/>
</dbReference>
<evidence type="ECO:0000256" key="2">
    <source>
        <dbReference type="SAM" id="MobiDB-lite"/>
    </source>
</evidence>
<dbReference type="Proteomes" id="UP000694546">
    <property type="component" value="Chromosome 20"/>
</dbReference>
<dbReference type="PROSITE" id="PS50835">
    <property type="entry name" value="IG_LIKE"/>
    <property type="match status" value="2"/>
</dbReference>
<evidence type="ECO:0000256" key="4">
    <source>
        <dbReference type="SAM" id="SignalP"/>
    </source>
</evidence>
<feature type="signal peptide" evidence="4">
    <location>
        <begin position="1"/>
        <end position="24"/>
    </location>
</feature>
<dbReference type="InterPro" id="IPR036179">
    <property type="entry name" value="Ig-like_dom_sf"/>
</dbReference>
<dbReference type="Pfam" id="PF00047">
    <property type="entry name" value="ig"/>
    <property type="match status" value="1"/>
</dbReference>
<dbReference type="CDD" id="cd00096">
    <property type="entry name" value="Ig"/>
    <property type="match status" value="1"/>
</dbReference>
<dbReference type="Pfam" id="PF07679">
    <property type="entry name" value="I-set"/>
    <property type="match status" value="1"/>
</dbReference>
<feature type="region of interest" description="Disordered" evidence="2">
    <location>
        <begin position="285"/>
        <end position="477"/>
    </location>
</feature>
<keyword evidence="3" id="KW-1133">Transmembrane helix</keyword>
<dbReference type="InterPro" id="IPR013098">
    <property type="entry name" value="Ig_I-set"/>
</dbReference>
<keyword evidence="1" id="KW-0393">Immunoglobulin domain</keyword>
<sequence>ASSIIYFYIFLLAGLLLVLSCCSGLDVSISQSQYEVARGGNIAMTCSYKPMPVATWFPNNQIDIAPNFEGRAQMTVDLGSKQSTLQLDKVLMQDSRNFECSVTIQGDDEGKTAATTTLLVLVAPSRPVCGIQGTAEYWNNISLSCMSEEGSPSPTYKWKSYSVLNAPRPYPLRATEKDGVLALFNISKEDSGFFVCTTTNRVGHDSCNLTLSVLPIGATAGIIGGVVAGLVVLAIVIYCCCCKKDKENKPVEGYSDRFEEKSVRDLGNHNDNRAGTSVLEAEQHSYNDAENGYGNGSDGIRGRLDEKRDFSRGSRDRLDDQDEIRGSRDRLDDRNEIRGSRDRLDDQDEIRGSRDRLDDHPNRYRGSSDRLDDQHDRYRGSRDRLDDQHDDIRGSRDRLDDKRDRYRGSRDRLDDQSDEVRGSRDNLDNTRDRYGSRDRLDDNRDRRHGSRDNLDAQYNRHGGSRDRLGESRPSYNV</sequence>
<protein>
    <recommendedName>
        <fullName evidence="5">Ig-like domain-containing protein</fullName>
    </recommendedName>
</protein>
<evidence type="ECO:0000256" key="3">
    <source>
        <dbReference type="SAM" id="Phobius"/>
    </source>
</evidence>
<feature type="transmembrane region" description="Helical" evidence="3">
    <location>
        <begin position="216"/>
        <end position="240"/>
    </location>
</feature>